<evidence type="ECO:0008006" key="3">
    <source>
        <dbReference type="Google" id="ProtNLM"/>
    </source>
</evidence>
<dbReference type="PROSITE" id="PS51257">
    <property type="entry name" value="PROKAR_LIPOPROTEIN"/>
    <property type="match status" value="1"/>
</dbReference>
<dbReference type="Proteomes" id="UP000256686">
    <property type="component" value="Unassembled WGS sequence"/>
</dbReference>
<dbReference type="AlphaFoldDB" id="A0A3D9C1Y6"/>
<evidence type="ECO:0000313" key="2">
    <source>
        <dbReference type="Proteomes" id="UP000256686"/>
    </source>
</evidence>
<keyword evidence="2" id="KW-1185">Reference proteome</keyword>
<accession>A0A3D9C1Y6</accession>
<reference evidence="2" key="1">
    <citation type="submission" date="2018-06" db="EMBL/GenBank/DDBJ databases">
        <authorList>
            <person name="Lum Nde A."/>
            <person name="Hugo C."/>
        </authorList>
    </citation>
    <scope>NUCLEOTIDE SEQUENCE [LARGE SCALE GENOMIC DNA]</scope>
    <source>
        <strain evidence="2">1_F178</strain>
    </source>
</reference>
<dbReference type="EMBL" id="QNVT01000032">
    <property type="protein sequence ID" value="REC59814.1"/>
    <property type="molecule type" value="Genomic_DNA"/>
</dbReference>
<name>A0A3D9C1Y6_9FLAO</name>
<evidence type="ECO:0000313" key="1">
    <source>
        <dbReference type="EMBL" id="REC59814.1"/>
    </source>
</evidence>
<dbReference type="RefSeq" id="WP_115973271.1">
    <property type="nucleotide sequence ID" value="NZ_QNVT01000032.1"/>
</dbReference>
<gene>
    <name evidence="1" type="ORF">DRF65_24105</name>
</gene>
<protein>
    <recommendedName>
        <fullName evidence="3">Lipoprotein</fullName>
    </recommendedName>
</protein>
<comment type="caution">
    <text evidence="1">The sequence shown here is derived from an EMBL/GenBank/DDBJ whole genome shotgun (WGS) entry which is preliminary data.</text>
</comment>
<organism evidence="1 2">
    <name type="scientific">Chryseobacterium pennae</name>
    <dbReference type="NCBI Taxonomy" id="2258962"/>
    <lineage>
        <taxon>Bacteria</taxon>
        <taxon>Pseudomonadati</taxon>
        <taxon>Bacteroidota</taxon>
        <taxon>Flavobacteriia</taxon>
        <taxon>Flavobacteriales</taxon>
        <taxon>Weeksellaceae</taxon>
        <taxon>Chryseobacterium group</taxon>
        <taxon>Chryseobacterium</taxon>
    </lineage>
</organism>
<sequence length="140" mass="16721">MYKILILCFLLLLSCRKKDKEIDYPENYILTEKAISKDCHAFQMRFNEGDFILNFSLSGYCHDIKMNDYIKEYSKYLNQYRSRFKVREGYINFNYYGIKETKVLQDSIIEITARSFKSPVFLSESSEKNFVIKVSPLINR</sequence>
<proteinExistence type="predicted"/>